<evidence type="ECO:0000313" key="1">
    <source>
        <dbReference type="EMBL" id="VWB74022.1"/>
    </source>
</evidence>
<organism evidence="1 2">
    <name type="scientific">Burkholderia latens</name>
    <dbReference type="NCBI Taxonomy" id="488446"/>
    <lineage>
        <taxon>Bacteria</taxon>
        <taxon>Pseudomonadati</taxon>
        <taxon>Pseudomonadota</taxon>
        <taxon>Betaproteobacteria</taxon>
        <taxon>Burkholderiales</taxon>
        <taxon>Burkholderiaceae</taxon>
        <taxon>Burkholderia</taxon>
        <taxon>Burkholderia cepacia complex</taxon>
    </lineage>
</organism>
<dbReference type="AlphaFoldDB" id="A0A6P2M0U1"/>
<name>A0A6P2M0U1_9BURK</name>
<gene>
    <name evidence="1" type="ORF">BLA24064_03472</name>
</gene>
<sequence length="36" mass="3765">MVHAGKGALLMLIPSCGLAALSLAILHDRPVPLRTQ</sequence>
<protein>
    <submittedName>
        <fullName evidence="1">MFS transporter</fullName>
    </submittedName>
</protein>
<reference evidence="1 2" key="1">
    <citation type="submission" date="2019-09" db="EMBL/GenBank/DDBJ databases">
        <authorList>
            <person name="Depoorter E."/>
        </authorList>
    </citation>
    <scope>NUCLEOTIDE SEQUENCE [LARGE SCALE GENOMIC DNA]</scope>
    <source>
        <strain evidence="1">LMG 24064</strain>
    </source>
</reference>
<dbReference type="Proteomes" id="UP000494222">
    <property type="component" value="Unassembled WGS sequence"/>
</dbReference>
<accession>A0A6P2M0U1</accession>
<evidence type="ECO:0000313" key="2">
    <source>
        <dbReference type="Proteomes" id="UP000494222"/>
    </source>
</evidence>
<proteinExistence type="predicted"/>
<dbReference type="EMBL" id="CABVPL010000024">
    <property type="protein sequence ID" value="VWB74022.1"/>
    <property type="molecule type" value="Genomic_DNA"/>
</dbReference>